<evidence type="ECO:0000313" key="3">
    <source>
        <dbReference type="Proteomes" id="UP000785679"/>
    </source>
</evidence>
<feature type="compositionally biased region" description="Basic and acidic residues" evidence="1">
    <location>
        <begin position="209"/>
        <end position="222"/>
    </location>
</feature>
<feature type="region of interest" description="Disordered" evidence="1">
    <location>
        <begin position="730"/>
        <end position="789"/>
    </location>
</feature>
<evidence type="ECO:0000313" key="2">
    <source>
        <dbReference type="EMBL" id="TNV74741.1"/>
    </source>
</evidence>
<reference evidence="2" key="1">
    <citation type="submission" date="2019-06" db="EMBL/GenBank/DDBJ databases">
        <authorList>
            <person name="Zheng W."/>
        </authorList>
    </citation>
    <scope>NUCLEOTIDE SEQUENCE</scope>
    <source>
        <strain evidence="2">QDHG01</strain>
    </source>
</reference>
<feature type="region of interest" description="Disordered" evidence="1">
    <location>
        <begin position="41"/>
        <end position="277"/>
    </location>
</feature>
<gene>
    <name evidence="2" type="ORF">FGO68_gene9730</name>
</gene>
<dbReference type="OrthoDB" id="302291at2759"/>
<name>A0A8J8NHP9_HALGN</name>
<comment type="caution">
    <text evidence="2">The sequence shown here is derived from an EMBL/GenBank/DDBJ whole genome shotgun (WGS) entry which is preliminary data.</text>
</comment>
<feature type="compositionally biased region" description="Basic and acidic residues" evidence="1">
    <location>
        <begin position="268"/>
        <end position="277"/>
    </location>
</feature>
<dbReference type="AlphaFoldDB" id="A0A8J8NHP9"/>
<sequence length="815" mass="94661">MHLRNEIVKKLIKTRECVIKEEYAILLQLVGQFNPFKTEMPPEMKAAREKEKREKETELAKMLKEKKLQEDIANGEEQEEAPEEVQEATDDDIKKDQLEAVKRSEETKKKHEEALNKHEDSGEEQSDQATMSDESDNNNNENEEQSAENNEAIVAEGQNEIVQEDEQNKEGQSVDQLQKDKLGEQGEEGLIDNQIQDGLIDGQTQNEQNENKTDDDQQRESDQSGQEAGGQQSGGDDTNQDLSIENQSSSLNGVDQENGENQNQDTETQQKPEDDTTETHFSIVDIQSHIIYPSLYTRQIVPLRNSVVVESKYTVYQDNQRLAKPLQDYKSCGYAYLDIKPSQNNFFVQIQIDNFDDLYDPYPIGFGVYAYQMLDRLKGWRNQDDQLWCIDKESEDLWQFGALYRSDGTFIDSYMFGEYFKYKVEKQAIRETKINIYFSNKNRVAFTFDDDKTVMLTCVNPKFKYYVPIFETKAYKGVPSVTLLQYVDDISIPFEYSDSIDNLRNAFSKIFNLVSKFIIEKRGSFNEDDDDFTLSGIDDEKKASINMWDIKLYDQQYEWWIKIEDLTQEKQKINMCIGINQMSSEEIITDLFDRQYKAQVAYLCDKNDFIHTFFQECPISSNPILFVPGTVLRFRLSNYLLEVHDGYQFAYFSLRVAGKTGIVPSAIIMSDSKNRITFLKGPTDFGPNPIADRVDFEQLNRENFANYDIFTFPVLEKAKNGLFKANTNEPLFKKNQIPQPGKREPPLGKNYEQEEEKEPAEEPQIQKEEEPSNNLPPNEETKLTSSNVPTESHADIRNLFIKFRWRYQCEMFNYL</sequence>
<feature type="compositionally biased region" description="Basic and acidic residues" evidence="1">
    <location>
        <begin position="41"/>
        <end position="70"/>
    </location>
</feature>
<feature type="compositionally biased region" description="Basic and acidic residues" evidence="1">
    <location>
        <begin position="91"/>
        <end position="120"/>
    </location>
</feature>
<dbReference type="Proteomes" id="UP000785679">
    <property type="component" value="Unassembled WGS sequence"/>
</dbReference>
<feature type="compositionally biased region" description="Polar residues" evidence="1">
    <location>
        <begin position="240"/>
        <end position="267"/>
    </location>
</feature>
<feature type="compositionally biased region" description="Acidic residues" evidence="1">
    <location>
        <begin position="133"/>
        <end position="146"/>
    </location>
</feature>
<protein>
    <submittedName>
        <fullName evidence="2">Uncharacterized protein</fullName>
    </submittedName>
</protein>
<dbReference type="PANTHER" id="PTHR35711">
    <property type="entry name" value="EXPRESSED PROTEIN"/>
    <property type="match status" value="1"/>
</dbReference>
<feature type="compositionally biased region" description="Acidic residues" evidence="1">
    <location>
        <begin position="73"/>
        <end position="90"/>
    </location>
</feature>
<proteinExistence type="predicted"/>
<evidence type="ECO:0000256" key="1">
    <source>
        <dbReference type="SAM" id="MobiDB-lite"/>
    </source>
</evidence>
<dbReference type="EMBL" id="RRYP01016670">
    <property type="protein sequence ID" value="TNV74741.1"/>
    <property type="molecule type" value="Genomic_DNA"/>
</dbReference>
<dbReference type="PANTHER" id="PTHR35711:SF1">
    <property type="entry name" value="ECTODERMAL, ISOFORM F"/>
    <property type="match status" value="1"/>
</dbReference>
<accession>A0A8J8NHP9</accession>
<keyword evidence="3" id="KW-1185">Reference proteome</keyword>
<organism evidence="2 3">
    <name type="scientific">Halteria grandinella</name>
    <dbReference type="NCBI Taxonomy" id="5974"/>
    <lineage>
        <taxon>Eukaryota</taxon>
        <taxon>Sar</taxon>
        <taxon>Alveolata</taxon>
        <taxon>Ciliophora</taxon>
        <taxon>Intramacronucleata</taxon>
        <taxon>Spirotrichea</taxon>
        <taxon>Stichotrichia</taxon>
        <taxon>Sporadotrichida</taxon>
        <taxon>Halteriidae</taxon>
        <taxon>Halteria</taxon>
    </lineage>
</organism>